<evidence type="ECO:0000313" key="1">
    <source>
        <dbReference type="EMBL" id="KAK7852650.1"/>
    </source>
</evidence>
<keyword evidence="2" id="KW-1185">Reference proteome</keyword>
<gene>
    <name evidence="1" type="ORF">CFP56_038302</name>
</gene>
<protein>
    <submittedName>
        <fullName evidence="1">Uncharacterized protein</fullName>
    </submittedName>
</protein>
<comment type="caution">
    <text evidence="1">The sequence shown here is derived from an EMBL/GenBank/DDBJ whole genome shotgun (WGS) entry which is preliminary data.</text>
</comment>
<accession>A0AAW0LMC1</accession>
<organism evidence="1 2">
    <name type="scientific">Quercus suber</name>
    <name type="common">Cork oak</name>
    <dbReference type="NCBI Taxonomy" id="58331"/>
    <lineage>
        <taxon>Eukaryota</taxon>
        <taxon>Viridiplantae</taxon>
        <taxon>Streptophyta</taxon>
        <taxon>Embryophyta</taxon>
        <taxon>Tracheophyta</taxon>
        <taxon>Spermatophyta</taxon>
        <taxon>Magnoliopsida</taxon>
        <taxon>eudicotyledons</taxon>
        <taxon>Gunneridae</taxon>
        <taxon>Pentapetalae</taxon>
        <taxon>rosids</taxon>
        <taxon>fabids</taxon>
        <taxon>Fagales</taxon>
        <taxon>Fagaceae</taxon>
        <taxon>Quercus</taxon>
    </lineage>
</organism>
<dbReference type="Proteomes" id="UP000237347">
    <property type="component" value="Unassembled WGS sequence"/>
</dbReference>
<dbReference type="PANTHER" id="PTHR47481:SF31">
    <property type="entry name" value="OS01G0873500 PROTEIN"/>
    <property type="match status" value="1"/>
</dbReference>
<feature type="non-terminal residue" evidence="1">
    <location>
        <position position="1"/>
    </location>
</feature>
<name>A0AAW0LMC1_QUESU</name>
<evidence type="ECO:0000313" key="2">
    <source>
        <dbReference type="Proteomes" id="UP000237347"/>
    </source>
</evidence>
<dbReference type="AlphaFoldDB" id="A0AAW0LMC1"/>
<sequence>PPLCPPKPISNGDKKNTTLNLDFVLWQNRDQFLLSWFSSTMTESFMVSIPLLSGFGTVWPADLTLHPNSRISQLKGQLQSLQQGSMSCADLLLQVKSLVDQLSIASKPIDDDDDLISAINCSLNPSHQSFITSYTVATQSL</sequence>
<reference evidence="1 2" key="1">
    <citation type="journal article" date="2018" name="Sci. Data">
        <title>The draft genome sequence of cork oak.</title>
        <authorList>
            <person name="Ramos A.M."/>
            <person name="Usie A."/>
            <person name="Barbosa P."/>
            <person name="Barros P.M."/>
            <person name="Capote T."/>
            <person name="Chaves I."/>
            <person name="Simoes F."/>
            <person name="Abreu I."/>
            <person name="Carrasquinho I."/>
            <person name="Faro C."/>
            <person name="Guimaraes J.B."/>
            <person name="Mendonca D."/>
            <person name="Nobrega F."/>
            <person name="Rodrigues L."/>
            <person name="Saibo N.J.M."/>
            <person name="Varela M.C."/>
            <person name="Egas C."/>
            <person name="Matos J."/>
            <person name="Miguel C.M."/>
            <person name="Oliveira M.M."/>
            <person name="Ricardo C.P."/>
            <person name="Goncalves S."/>
        </authorList>
    </citation>
    <scope>NUCLEOTIDE SEQUENCE [LARGE SCALE GENOMIC DNA]</scope>
    <source>
        <strain evidence="2">cv. HL8</strain>
    </source>
</reference>
<dbReference type="EMBL" id="PKMF04000073">
    <property type="protein sequence ID" value="KAK7852650.1"/>
    <property type="molecule type" value="Genomic_DNA"/>
</dbReference>
<dbReference type="PANTHER" id="PTHR47481">
    <property type="match status" value="1"/>
</dbReference>
<proteinExistence type="predicted"/>